<dbReference type="InterPro" id="IPR029262">
    <property type="entry name" value="RPOL_N"/>
</dbReference>
<dbReference type="Pfam" id="PF00940">
    <property type="entry name" value="RNA_pol"/>
    <property type="match status" value="1"/>
</dbReference>
<dbReference type="GO" id="GO:0003899">
    <property type="term" value="F:DNA-directed RNA polymerase activity"/>
    <property type="evidence" value="ECO:0007669"/>
    <property type="project" value="UniProtKB-EC"/>
</dbReference>
<dbReference type="SUPFAM" id="SSF56672">
    <property type="entry name" value="DNA/RNA polymerases"/>
    <property type="match status" value="1"/>
</dbReference>
<evidence type="ECO:0000256" key="7">
    <source>
        <dbReference type="ARBA" id="ARBA00022946"/>
    </source>
</evidence>
<dbReference type="InterPro" id="IPR002092">
    <property type="entry name" value="DNA-dir_Rpol_phage-type"/>
</dbReference>
<dbReference type="SMART" id="SM01311">
    <property type="entry name" value="RPOL_N"/>
    <property type="match status" value="1"/>
</dbReference>
<dbReference type="InterPro" id="IPR037159">
    <property type="entry name" value="RNA_POL_N_sf"/>
</dbReference>
<accession>G4TLX8</accession>
<dbReference type="EMBL" id="CAFZ01000158">
    <property type="protein sequence ID" value="CCA72321.1"/>
    <property type="molecule type" value="Genomic_DNA"/>
</dbReference>
<dbReference type="Gene3D" id="1.10.150.20">
    <property type="entry name" value="5' to 3' exonuclease, C-terminal subdomain"/>
    <property type="match status" value="1"/>
</dbReference>
<dbReference type="eggNOG" id="KOG1038">
    <property type="taxonomic scope" value="Eukaryota"/>
</dbReference>
<evidence type="ECO:0000259" key="14">
    <source>
        <dbReference type="SMART" id="SM01311"/>
    </source>
</evidence>
<evidence type="ECO:0000256" key="2">
    <source>
        <dbReference type="ARBA" id="ARBA00009493"/>
    </source>
</evidence>
<feature type="coiled-coil region" evidence="12">
    <location>
        <begin position="347"/>
        <end position="374"/>
    </location>
</feature>
<evidence type="ECO:0000256" key="10">
    <source>
        <dbReference type="ARBA" id="ARBA00048552"/>
    </source>
</evidence>
<feature type="domain" description="DNA-directed RNA polymerase N-terminal" evidence="14">
    <location>
        <begin position="292"/>
        <end position="616"/>
    </location>
</feature>
<dbReference type="OrthoDB" id="276422at2759"/>
<dbReference type="InParanoid" id="G4TLX8"/>
<dbReference type="HOGENOM" id="CLU_003364_1_1_1"/>
<dbReference type="FunCoup" id="G4TLX8">
    <property type="interactions" value="123"/>
</dbReference>
<keyword evidence="7" id="KW-0809">Transit peptide</keyword>
<evidence type="ECO:0000256" key="3">
    <source>
        <dbReference type="ARBA" id="ARBA00012418"/>
    </source>
</evidence>
<dbReference type="FunFam" id="1.10.150.20:FF:000041">
    <property type="entry name" value="DNA-directed RNA polymerase"/>
    <property type="match status" value="1"/>
</dbReference>
<feature type="region of interest" description="Disordered" evidence="13">
    <location>
        <begin position="1173"/>
        <end position="1225"/>
    </location>
</feature>
<evidence type="ECO:0000313" key="16">
    <source>
        <dbReference type="Proteomes" id="UP000007148"/>
    </source>
</evidence>
<evidence type="ECO:0000256" key="1">
    <source>
        <dbReference type="ARBA" id="ARBA00004173"/>
    </source>
</evidence>
<keyword evidence="6" id="KW-0548">Nucleotidyltransferase</keyword>
<comment type="caution">
    <text evidence="15">The sequence shown here is derived from an EMBL/GenBank/DDBJ whole genome shotgun (WGS) entry which is preliminary data.</text>
</comment>
<evidence type="ECO:0000256" key="9">
    <source>
        <dbReference type="ARBA" id="ARBA00023163"/>
    </source>
</evidence>
<dbReference type="STRING" id="1109443.G4TLX8"/>
<evidence type="ECO:0000256" key="11">
    <source>
        <dbReference type="ARBA" id="ARBA00073509"/>
    </source>
</evidence>
<organism evidence="15 16">
    <name type="scientific">Serendipita indica (strain DSM 11827)</name>
    <name type="common">Root endophyte fungus</name>
    <name type="synonym">Piriformospora indica</name>
    <dbReference type="NCBI Taxonomy" id="1109443"/>
    <lineage>
        <taxon>Eukaryota</taxon>
        <taxon>Fungi</taxon>
        <taxon>Dikarya</taxon>
        <taxon>Basidiomycota</taxon>
        <taxon>Agaricomycotina</taxon>
        <taxon>Agaricomycetes</taxon>
        <taxon>Sebacinales</taxon>
        <taxon>Serendipitaceae</taxon>
        <taxon>Serendipita</taxon>
    </lineage>
</organism>
<dbReference type="GO" id="GO:0034245">
    <property type="term" value="C:mitochondrial DNA-directed RNA polymerase complex"/>
    <property type="evidence" value="ECO:0007669"/>
    <property type="project" value="TreeGrafter"/>
</dbReference>
<evidence type="ECO:0000256" key="6">
    <source>
        <dbReference type="ARBA" id="ARBA00022695"/>
    </source>
</evidence>
<dbReference type="PROSITE" id="PS00900">
    <property type="entry name" value="RNA_POL_PHAGE_1"/>
    <property type="match status" value="1"/>
</dbReference>
<evidence type="ECO:0000256" key="8">
    <source>
        <dbReference type="ARBA" id="ARBA00023128"/>
    </source>
</evidence>
<dbReference type="PANTHER" id="PTHR10102">
    <property type="entry name" value="DNA-DIRECTED RNA POLYMERASE, MITOCHONDRIAL"/>
    <property type="match status" value="1"/>
</dbReference>
<dbReference type="Proteomes" id="UP000007148">
    <property type="component" value="Unassembled WGS sequence"/>
</dbReference>
<dbReference type="GO" id="GO:0001018">
    <property type="term" value="F:mitochondrial promoter sequence-specific DNA binding"/>
    <property type="evidence" value="ECO:0007669"/>
    <property type="project" value="TreeGrafter"/>
</dbReference>
<keyword evidence="8" id="KW-0496">Mitochondrion</keyword>
<dbReference type="InterPro" id="IPR043502">
    <property type="entry name" value="DNA/RNA_pol_sf"/>
</dbReference>
<dbReference type="InterPro" id="IPR046950">
    <property type="entry name" value="DNA-dir_Rpol_C_phage-type"/>
</dbReference>
<feature type="compositionally biased region" description="Acidic residues" evidence="13">
    <location>
        <begin position="1173"/>
        <end position="1194"/>
    </location>
</feature>
<evidence type="ECO:0000256" key="12">
    <source>
        <dbReference type="SAM" id="Coils"/>
    </source>
</evidence>
<dbReference type="Pfam" id="PF14700">
    <property type="entry name" value="RPOL_N"/>
    <property type="match status" value="1"/>
</dbReference>
<evidence type="ECO:0000256" key="13">
    <source>
        <dbReference type="SAM" id="MobiDB-lite"/>
    </source>
</evidence>
<gene>
    <name evidence="15" type="ORF">PIIN_06255</name>
</gene>
<keyword evidence="5" id="KW-0808">Transferase</keyword>
<comment type="similarity">
    <text evidence="2">Belongs to the phage and mitochondrial RNA polymerase family.</text>
</comment>
<proteinExistence type="inferred from homology"/>
<comment type="subcellular location">
    <subcellularLocation>
        <location evidence="1">Mitochondrion</location>
    </subcellularLocation>
</comment>
<keyword evidence="16" id="KW-1185">Reference proteome</keyword>
<dbReference type="Gene3D" id="1.10.287.280">
    <property type="match status" value="1"/>
</dbReference>
<evidence type="ECO:0000313" key="15">
    <source>
        <dbReference type="EMBL" id="CCA72321.1"/>
    </source>
</evidence>
<dbReference type="Gene3D" id="1.10.1320.10">
    <property type="entry name" value="DNA-directed RNA polymerase, N-terminal domain"/>
    <property type="match status" value="1"/>
</dbReference>
<dbReference type="GO" id="GO:0006390">
    <property type="term" value="P:mitochondrial transcription"/>
    <property type="evidence" value="ECO:0007669"/>
    <property type="project" value="TreeGrafter"/>
</dbReference>
<sequence>MATVKKARQHGSEQDEKMEIRNFLRKRQVVVLPTPMPIGVSYPKSDQHRLFFPESPTLDKLAIMEACLTGFHDVQRAHNLFTDALKDPKLRALLDTSLHNAYLKTYIEYALHEEQNGHNATVWRRRFWDLYASMEEEGYFAQPNTQTYTTMLFGVAHSPDMSREACTEFVSNMMKNMDLREVSLADVIAQYPLDGEAGQKFLEILTEGAKHSGSRAQVMEKLAKIGITPTDQHDVVDTIAELLTRLKVVKMEVDGVKVSKEVFETPFNLETLKSNLEMIVQSRKTIPDDVLLRQKQLEETAYDAALARMKHEAELFEKMQMGTNFNRRSLQAWMWDWQVQTTPYLQERIKELEIEEVEEQARRAKAHRKGEERTPISFFLRLLPPEKLTLICMLELLNMLASGGYEDGARTTRVLLSIGAAIEAEHHFQMAKKHDIPVPDFKSKSELPTYSVAGYLELHKERVKARLELEGRENWMPPWTQEVRARVGAFVADALMEQAKVIQTKVINDVVHEEEQQAFYNAYRYERGFKIGVIKMNDMIIDKLSREPPRERLHARHLPMVVRPRPWLRHNAGGYLYSNLSVMRMKESNEQTSYLREADSRGAMELVYAGLDVLGKTAWKATLAFLLLTSNKRIQIPPLDHTDMRAKADYAVAMKKLALEQAANHSDRCSTNYKMEIARTFLGEKFYLPHNVDFRGRAYPIPPHLNHLGDDLSRGLLLFAEGKPLGKRGIRWLKIHLANLYGYDKATFDDRETFSTEHLEEIYDSAENPLTGRQWWLKADDPWQCLATCMELRNALESPNPEMYESCLPVHQDGTCNGLQHYAALGGDVIGARQVNLDVSDRPSDVYTYVAKMAEAQINKDAEGGHEIAQKLQGRITRKLVKQTVRTSAKYSAETHQTTGHDHWVTFIGARDQIYKQLKTFDDLDGMDLYPWAIYLAKVTLNCIGTLFKGAKDIQLWLNDCARLISKSIPEDRVRLMVMAEQDARRVPGDVKQSISRQWAADKNGGKEQMTTVIWTTLLGLPIVQPYRKAGRKQIMTQLQSVFISDPNQPHSVNTMKQVSAFPPNFVHSLDATHMMLTALQCDRQGLAFAAVHDSYWTHACDIDAMSVAIRDSFVHLHSSNVLENLLEEFKARYQGYKLPISVFKNRNTLKAVGKSEESAELKSRIKLALKEEEEQEVDNEEEAGLGESMEDIGEEPKKSKRSSTKPQEDEEPEKPKTRKPRVKKSMEYVVFNPARERSASELQQIDEEIDHRFVNLVDALPPIPKKGEFNIEVIRNSTYFFS</sequence>
<keyword evidence="4 15" id="KW-0240">DNA-directed RNA polymerase</keyword>
<reference evidence="15 16" key="1">
    <citation type="journal article" date="2011" name="PLoS Pathog.">
        <title>Endophytic Life Strategies Decoded by Genome and Transcriptome Analyses of the Mutualistic Root Symbiont Piriformospora indica.</title>
        <authorList>
            <person name="Zuccaro A."/>
            <person name="Lahrmann U."/>
            <person name="Guldener U."/>
            <person name="Langen G."/>
            <person name="Pfiffi S."/>
            <person name="Biedenkopf D."/>
            <person name="Wong P."/>
            <person name="Samans B."/>
            <person name="Grimm C."/>
            <person name="Basiewicz M."/>
            <person name="Murat C."/>
            <person name="Martin F."/>
            <person name="Kogel K.H."/>
        </authorList>
    </citation>
    <scope>NUCLEOTIDE SEQUENCE [LARGE SCALE GENOMIC DNA]</scope>
    <source>
        <strain evidence="15 16">DSM 11827</strain>
    </source>
</reference>
<keyword evidence="12" id="KW-0175">Coiled coil</keyword>
<evidence type="ECO:0000256" key="5">
    <source>
        <dbReference type="ARBA" id="ARBA00022679"/>
    </source>
</evidence>
<dbReference type="FunFam" id="1.10.287.280:FF:000001">
    <property type="entry name" value="DNA-directed RNA polymerase"/>
    <property type="match status" value="1"/>
</dbReference>
<comment type="catalytic activity">
    <reaction evidence="10">
        <text>RNA(n) + a ribonucleoside 5'-triphosphate = RNA(n+1) + diphosphate</text>
        <dbReference type="Rhea" id="RHEA:21248"/>
        <dbReference type="Rhea" id="RHEA-COMP:14527"/>
        <dbReference type="Rhea" id="RHEA-COMP:17342"/>
        <dbReference type="ChEBI" id="CHEBI:33019"/>
        <dbReference type="ChEBI" id="CHEBI:61557"/>
        <dbReference type="ChEBI" id="CHEBI:140395"/>
        <dbReference type="EC" id="2.7.7.6"/>
    </reaction>
</comment>
<dbReference type="OMA" id="WMWEWHT"/>
<keyword evidence="9" id="KW-0804">Transcription</keyword>
<dbReference type="PANTHER" id="PTHR10102:SF0">
    <property type="entry name" value="DNA-DIRECTED RNA POLYMERASE, MITOCHONDRIAL"/>
    <property type="match status" value="1"/>
</dbReference>
<dbReference type="EC" id="2.7.7.6" evidence="3"/>
<evidence type="ECO:0000256" key="4">
    <source>
        <dbReference type="ARBA" id="ARBA00022478"/>
    </source>
</evidence>
<protein>
    <recommendedName>
        <fullName evidence="11">DNA-directed RNA polymerase, mitochondrial</fullName>
        <ecNumber evidence="3">2.7.7.6</ecNumber>
    </recommendedName>
</protein>
<name>G4TLX8_SERID</name>